<dbReference type="Pfam" id="PF20308">
    <property type="entry name" value="TPR-S"/>
    <property type="match status" value="1"/>
</dbReference>
<evidence type="ECO:0000313" key="2">
    <source>
        <dbReference type="Proteomes" id="UP000656319"/>
    </source>
</evidence>
<protein>
    <recommendedName>
        <fullName evidence="3">DUF4145 domain-containing protein</fullName>
    </recommendedName>
</protein>
<sequence>MPMPWQLPDVSLLNVCAQIRVGPETLLDELAKLAKLQTAALPDAVAFFAGRVLEGLAASATQAFQLRPAETVIENLDALALTGRIDDGILMCAHAIRRLANEARHLERSIGVDEEATIVALLQIWIEWYLSAADGAADAHTADWNDWSSRTPVLRTLAFGARDAIIAPTTNEALTPLLADASTAAFAGERLIDCRTPAAEAFTRAAIDRYPRNRRVVQVRALHFSRTGHIDQAERLLLPIRNGNPRRLDAETVGILGGAYKNKWMHTRNVKHLQSAWQTYGLSFPGAADSYYLTINVAATALWLGKNGEARSKAQATLELLDQRGIAPTLALEQHVSYWMTATLAEALLLVGDSWKASMLYSKAKQLDSLGGQWSRTAAHLSLHLDRLNGLEYRETLERLLSGQP</sequence>
<name>A0ABN7I239_9BURK</name>
<dbReference type="Gene3D" id="1.25.40.10">
    <property type="entry name" value="Tetratricopeptide repeat domain"/>
    <property type="match status" value="1"/>
</dbReference>
<organism evidence="1 2">
    <name type="scientific">Paraburkholderia hiiakae</name>
    <dbReference type="NCBI Taxonomy" id="1081782"/>
    <lineage>
        <taxon>Bacteria</taxon>
        <taxon>Pseudomonadati</taxon>
        <taxon>Pseudomonadota</taxon>
        <taxon>Betaproteobacteria</taxon>
        <taxon>Burkholderiales</taxon>
        <taxon>Burkholderiaceae</taxon>
        <taxon>Paraburkholderia</taxon>
    </lineage>
</organism>
<keyword evidence="2" id="KW-1185">Reference proteome</keyword>
<dbReference type="InterPro" id="IPR011990">
    <property type="entry name" value="TPR-like_helical_dom_sf"/>
</dbReference>
<evidence type="ECO:0000313" key="1">
    <source>
        <dbReference type="EMBL" id="CAD6544271.1"/>
    </source>
</evidence>
<gene>
    <name evidence="1" type="ORF">LMG27952_04154</name>
</gene>
<dbReference type="InterPro" id="IPR046880">
    <property type="entry name" value="TPR-S"/>
</dbReference>
<comment type="caution">
    <text evidence="1">The sequence shown here is derived from an EMBL/GenBank/DDBJ whole genome shotgun (WGS) entry which is preliminary data.</text>
</comment>
<dbReference type="EMBL" id="CAJHCQ010000010">
    <property type="protein sequence ID" value="CAD6544271.1"/>
    <property type="molecule type" value="Genomic_DNA"/>
</dbReference>
<reference evidence="1 2" key="1">
    <citation type="submission" date="2020-10" db="EMBL/GenBank/DDBJ databases">
        <authorList>
            <person name="Peeters C."/>
        </authorList>
    </citation>
    <scope>NUCLEOTIDE SEQUENCE [LARGE SCALE GENOMIC DNA]</scope>
    <source>
        <strain evidence="1 2">LMG 27952</strain>
    </source>
</reference>
<accession>A0ABN7I239</accession>
<proteinExistence type="predicted"/>
<evidence type="ECO:0008006" key="3">
    <source>
        <dbReference type="Google" id="ProtNLM"/>
    </source>
</evidence>
<dbReference type="Proteomes" id="UP000656319">
    <property type="component" value="Unassembled WGS sequence"/>
</dbReference>